<feature type="region of interest" description="Disordered" evidence="2">
    <location>
        <begin position="729"/>
        <end position="843"/>
    </location>
</feature>
<feature type="region of interest" description="Disordered" evidence="2">
    <location>
        <begin position="542"/>
        <end position="631"/>
    </location>
</feature>
<protein>
    <submittedName>
        <fullName evidence="3">Uncharacterized protein</fullName>
    </submittedName>
</protein>
<feature type="compositionally biased region" description="Basic and acidic residues" evidence="2">
    <location>
        <begin position="235"/>
        <end position="248"/>
    </location>
</feature>
<feature type="coiled-coil region" evidence="1">
    <location>
        <begin position="123"/>
        <end position="150"/>
    </location>
</feature>
<feature type="compositionally biased region" description="Polar residues" evidence="2">
    <location>
        <begin position="276"/>
        <end position="292"/>
    </location>
</feature>
<gene>
    <name evidence="3" type="ORF">B5807_06116</name>
</gene>
<keyword evidence="1" id="KW-0175">Coiled coil</keyword>
<evidence type="ECO:0000256" key="1">
    <source>
        <dbReference type="SAM" id="Coils"/>
    </source>
</evidence>
<feature type="region of interest" description="Disordered" evidence="2">
    <location>
        <begin position="489"/>
        <end position="524"/>
    </location>
</feature>
<dbReference type="AlphaFoldDB" id="A0A1Y2M1M4"/>
<evidence type="ECO:0000313" key="4">
    <source>
        <dbReference type="Proteomes" id="UP000193240"/>
    </source>
</evidence>
<feature type="compositionally biased region" description="Polar residues" evidence="2">
    <location>
        <begin position="323"/>
        <end position="335"/>
    </location>
</feature>
<feature type="region of interest" description="Disordered" evidence="2">
    <location>
        <begin position="380"/>
        <end position="410"/>
    </location>
</feature>
<dbReference type="Proteomes" id="UP000193240">
    <property type="component" value="Unassembled WGS sequence"/>
</dbReference>
<organism evidence="3 4">
    <name type="scientific">Epicoccum nigrum</name>
    <name type="common">Soil fungus</name>
    <name type="synonym">Epicoccum purpurascens</name>
    <dbReference type="NCBI Taxonomy" id="105696"/>
    <lineage>
        <taxon>Eukaryota</taxon>
        <taxon>Fungi</taxon>
        <taxon>Dikarya</taxon>
        <taxon>Ascomycota</taxon>
        <taxon>Pezizomycotina</taxon>
        <taxon>Dothideomycetes</taxon>
        <taxon>Pleosporomycetidae</taxon>
        <taxon>Pleosporales</taxon>
        <taxon>Pleosporineae</taxon>
        <taxon>Didymellaceae</taxon>
        <taxon>Epicoccum</taxon>
    </lineage>
</organism>
<accession>A0A1Y2M1M4</accession>
<sequence length="843" mass="91127">MVAPSQTSSDNAARIEIVGGQPVVVIGNRMFALPAVNNATAIPAPTPTVNEAFIKQSSDIGPISAQGALPGLPFNQPRSSSQVPFEGLDLPTLKTQQTVKKQELRTVEQTEVLQSGHQNEAWRANMIEKKRSLIVELDALRKQIAILESDPAAVDQTPATTPAIDATTASAPLPSFMPPYQQPLPQSIYGYPSTNPYAPVMMYPAPMGPFANLPPLAPPVSNPAHSPGSNNRRSRAIEIKPPREEPKKQPSSTLDPKSPTYEPKISKDTAPPTPSPNKISSWRCQETSQSDNQTRRKLSHRSSLSSVDTTDFFPTNAHEHSSTRVALSTNVSQPGQEEISFTPATPEKSWPASPWNEGRIGRSNNIEPVPKIGSWPEAFGKPQCPSPVKQEAGNQPSGPVQNRAPQAAGNLQTASSNTMLAQGRPQQHVTAEDLWPFKVPKQFARIPSTYQEGFQAGYDHEGLPDSVEVLQGYIQGLLTFLADSLNERRSSASGRGSQTQTADSRVPSLHGALVNPTPHDSTISLPIGRTEAIVSGQENVRTGYSSGVMGSRRDSAYNPSDSTRNIPAFLASGNDFTQELRPSSDSGSKFHNPVGQSTGNRHATSYPSPEQEMGKASEKGTTPRPSSLVAKDSFGRQFSGNQLANGANASHQPQQRFYPIHKENGPNGFGGGNMSAGRPFANNRVSGLDGAMDDLADLVVETSVDSSRSHANRAAQAEITTSIDAEEMGASCFKPSGGKGKQKMYHSPAKTARSAQDPTAASPVNTSESPKKSGEHSPAKAKLEQVTHRFRRSKKDDPRNMSSEEKVTRSEKWKKRFDSLKQVEKAEIEKYREEEGRKSNGRR</sequence>
<dbReference type="OMA" id="WPEAFGK"/>
<feature type="compositionally biased region" description="Polar residues" evidence="2">
    <location>
        <begin position="574"/>
        <end position="608"/>
    </location>
</feature>
<evidence type="ECO:0000256" key="2">
    <source>
        <dbReference type="SAM" id="MobiDB-lite"/>
    </source>
</evidence>
<proteinExistence type="predicted"/>
<feature type="compositionally biased region" description="Basic and acidic residues" evidence="2">
    <location>
        <begin position="794"/>
        <end position="843"/>
    </location>
</feature>
<reference evidence="3 4" key="1">
    <citation type="journal article" date="2017" name="Genome Announc.">
        <title>Genome sequence of the saprophytic ascomycete Epicoccum nigrum ICMP 19927 strain isolated from New Zealand.</title>
        <authorList>
            <person name="Fokin M."/>
            <person name="Fleetwood D."/>
            <person name="Weir B.S."/>
            <person name="Villas-Boas S.G."/>
        </authorList>
    </citation>
    <scope>NUCLEOTIDE SEQUENCE [LARGE SCALE GENOMIC DNA]</scope>
    <source>
        <strain evidence="3 4">ICMP 19927</strain>
    </source>
</reference>
<keyword evidence="4" id="KW-1185">Reference proteome</keyword>
<feature type="compositionally biased region" description="Polar residues" evidence="2">
    <location>
        <begin position="753"/>
        <end position="768"/>
    </location>
</feature>
<name>A0A1Y2M1M4_EPING</name>
<feature type="compositionally biased region" description="Polar residues" evidence="2">
    <location>
        <begin position="392"/>
        <end position="410"/>
    </location>
</feature>
<dbReference type="STRING" id="105696.A0A1Y2M1M4"/>
<feature type="compositionally biased region" description="Basic and acidic residues" evidence="2">
    <location>
        <begin position="769"/>
        <end position="787"/>
    </location>
</feature>
<feature type="compositionally biased region" description="Polar residues" evidence="2">
    <location>
        <begin position="491"/>
        <end position="503"/>
    </location>
</feature>
<feature type="region of interest" description="Disordered" evidence="2">
    <location>
        <begin position="218"/>
        <end position="362"/>
    </location>
</feature>
<evidence type="ECO:0000313" key="3">
    <source>
        <dbReference type="EMBL" id="OSS49912.1"/>
    </source>
</evidence>
<dbReference type="EMBL" id="KZ107843">
    <property type="protein sequence ID" value="OSS49912.1"/>
    <property type="molecule type" value="Genomic_DNA"/>
</dbReference>
<dbReference type="InParanoid" id="A0A1Y2M1M4"/>